<dbReference type="SUPFAM" id="SSF47384">
    <property type="entry name" value="Homodimeric domain of signal transducing histidine kinase"/>
    <property type="match status" value="1"/>
</dbReference>
<evidence type="ECO:0000259" key="13">
    <source>
        <dbReference type="PROSITE" id="PS50885"/>
    </source>
</evidence>
<keyword evidence="7" id="KW-0418">Kinase</keyword>
<dbReference type="InterPro" id="IPR050428">
    <property type="entry name" value="TCS_sensor_his_kinase"/>
</dbReference>
<keyword evidence="4" id="KW-0597">Phosphoprotein</keyword>
<evidence type="ECO:0000256" key="5">
    <source>
        <dbReference type="ARBA" id="ARBA00022679"/>
    </source>
</evidence>
<evidence type="ECO:0000256" key="8">
    <source>
        <dbReference type="ARBA" id="ARBA00022989"/>
    </source>
</evidence>
<dbReference type="Pfam" id="PF00512">
    <property type="entry name" value="HisKA"/>
    <property type="match status" value="1"/>
</dbReference>
<keyword evidence="14" id="KW-0547">Nucleotide-binding</keyword>
<dbReference type="GO" id="GO:0005524">
    <property type="term" value="F:ATP binding"/>
    <property type="evidence" value="ECO:0007669"/>
    <property type="project" value="UniProtKB-KW"/>
</dbReference>
<feature type="transmembrane region" description="Helical" evidence="11">
    <location>
        <begin position="12"/>
        <end position="34"/>
    </location>
</feature>
<dbReference type="Gene3D" id="3.30.565.10">
    <property type="entry name" value="Histidine kinase-like ATPase, C-terminal domain"/>
    <property type="match status" value="1"/>
</dbReference>
<reference evidence="15" key="1">
    <citation type="journal article" date="2019" name="Int. J. Syst. Evol. Microbiol.">
        <title>The Global Catalogue of Microorganisms (GCM) 10K type strain sequencing project: providing services to taxonomists for standard genome sequencing and annotation.</title>
        <authorList>
            <consortium name="The Broad Institute Genomics Platform"/>
            <consortium name="The Broad Institute Genome Sequencing Center for Infectious Disease"/>
            <person name="Wu L."/>
            <person name="Ma J."/>
        </authorList>
    </citation>
    <scope>NUCLEOTIDE SEQUENCE [LARGE SCALE GENOMIC DNA]</scope>
    <source>
        <strain evidence="15">JCM 17441</strain>
    </source>
</reference>
<evidence type="ECO:0000256" key="10">
    <source>
        <dbReference type="ARBA" id="ARBA00023136"/>
    </source>
</evidence>
<feature type="domain" description="HAMP" evidence="13">
    <location>
        <begin position="115"/>
        <end position="168"/>
    </location>
</feature>
<evidence type="ECO:0000256" key="2">
    <source>
        <dbReference type="ARBA" id="ARBA00004236"/>
    </source>
</evidence>
<dbReference type="PRINTS" id="PR00344">
    <property type="entry name" value="BCTRLSENSOR"/>
</dbReference>
<dbReference type="PANTHER" id="PTHR45436">
    <property type="entry name" value="SENSOR HISTIDINE KINASE YKOH"/>
    <property type="match status" value="1"/>
</dbReference>
<dbReference type="CDD" id="cd06225">
    <property type="entry name" value="HAMP"/>
    <property type="match status" value="1"/>
</dbReference>
<dbReference type="Proteomes" id="UP001500620">
    <property type="component" value="Unassembled WGS sequence"/>
</dbReference>
<protein>
    <recommendedName>
        <fullName evidence="3">histidine kinase</fullName>
        <ecNumber evidence="3">2.7.13.3</ecNumber>
    </recommendedName>
</protein>
<keyword evidence="5" id="KW-0808">Transferase</keyword>
<comment type="catalytic activity">
    <reaction evidence="1">
        <text>ATP + protein L-histidine = ADP + protein N-phospho-L-histidine.</text>
        <dbReference type="EC" id="2.7.13.3"/>
    </reaction>
</comment>
<name>A0ABP8DUI8_9ACTN</name>
<dbReference type="InterPro" id="IPR036097">
    <property type="entry name" value="HisK_dim/P_sf"/>
</dbReference>
<keyword evidence="8 11" id="KW-1133">Transmembrane helix</keyword>
<dbReference type="SMART" id="SM00388">
    <property type="entry name" value="HisKA"/>
    <property type="match status" value="1"/>
</dbReference>
<dbReference type="Pfam" id="PF02518">
    <property type="entry name" value="HATPase_c"/>
    <property type="match status" value="1"/>
</dbReference>
<dbReference type="SUPFAM" id="SSF158472">
    <property type="entry name" value="HAMP domain-like"/>
    <property type="match status" value="1"/>
</dbReference>
<dbReference type="CDD" id="cd00075">
    <property type="entry name" value="HATPase"/>
    <property type="match status" value="1"/>
</dbReference>
<dbReference type="RefSeq" id="WP_345143471.1">
    <property type="nucleotide sequence ID" value="NZ_BAABAT010000076.1"/>
</dbReference>
<evidence type="ECO:0000256" key="7">
    <source>
        <dbReference type="ARBA" id="ARBA00022777"/>
    </source>
</evidence>
<evidence type="ECO:0000256" key="9">
    <source>
        <dbReference type="ARBA" id="ARBA00023012"/>
    </source>
</evidence>
<organism evidence="14 15">
    <name type="scientific">Dactylosporangium darangshiense</name>
    <dbReference type="NCBI Taxonomy" id="579108"/>
    <lineage>
        <taxon>Bacteria</taxon>
        <taxon>Bacillati</taxon>
        <taxon>Actinomycetota</taxon>
        <taxon>Actinomycetes</taxon>
        <taxon>Micromonosporales</taxon>
        <taxon>Micromonosporaceae</taxon>
        <taxon>Dactylosporangium</taxon>
    </lineage>
</organism>
<proteinExistence type="predicted"/>
<dbReference type="Gene3D" id="6.10.340.10">
    <property type="match status" value="1"/>
</dbReference>
<evidence type="ECO:0000313" key="14">
    <source>
        <dbReference type="EMBL" id="GAA4263680.1"/>
    </source>
</evidence>
<evidence type="ECO:0000256" key="1">
    <source>
        <dbReference type="ARBA" id="ARBA00000085"/>
    </source>
</evidence>
<keyword evidence="9" id="KW-0902">Two-component regulatory system</keyword>
<comment type="caution">
    <text evidence="14">The sequence shown here is derived from an EMBL/GenBank/DDBJ whole genome shotgun (WGS) entry which is preliminary data.</text>
</comment>
<keyword evidence="10 11" id="KW-0472">Membrane</keyword>
<dbReference type="Gene3D" id="1.10.287.130">
    <property type="match status" value="1"/>
</dbReference>
<evidence type="ECO:0000313" key="15">
    <source>
        <dbReference type="Proteomes" id="UP001500620"/>
    </source>
</evidence>
<dbReference type="PANTHER" id="PTHR45436:SF5">
    <property type="entry name" value="SENSOR HISTIDINE KINASE TRCS"/>
    <property type="match status" value="1"/>
</dbReference>
<sequence length="386" mass="41231">MLSRFTIRTRLTLWYTAVFAATGAAVLTLMYLLVRREFFAASNDLVQTLTAGANEMLGQPYDPTDGAMTIQPVAAVEIATTASRTDALRTIVVESGITFAALAAVSLGLCWLVAGRALRPLRQITETAAVLSQDTLDARIELRGPRDEMRTLADTFDAMLDRLGQAFQAQQLFVANASHELRTPLTIIRTAAEMALSRPARTEAEYRAALDTVVAAAARSDTMLTSLLRLAQIRRAADPRPADLADLADLVTAALAVWPAHAPPMWRDLATAPCVADPAQLEVLLRNLLDNAARYNVPDGEIWIHTGTDGDRSWLRVSNTGPVIDPQDVPSLRHAFQRGNSRTGDTGAGLGLAIVDAIAAANGGHCDITPRAGGGLSVTVDFPSAA</sequence>
<comment type="subcellular location">
    <subcellularLocation>
        <location evidence="2">Cell membrane</location>
    </subcellularLocation>
</comment>
<evidence type="ECO:0000259" key="12">
    <source>
        <dbReference type="PROSITE" id="PS50109"/>
    </source>
</evidence>
<dbReference type="PROSITE" id="PS50885">
    <property type="entry name" value="HAMP"/>
    <property type="match status" value="1"/>
</dbReference>
<evidence type="ECO:0000256" key="6">
    <source>
        <dbReference type="ARBA" id="ARBA00022692"/>
    </source>
</evidence>
<dbReference type="InterPro" id="IPR003660">
    <property type="entry name" value="HAMP_dom"/>
</dbReference>
<dbReference type="SMART" id="SM00387">
    <property type="entry name" value="HATPase_c"/>
    <property type="match status" value="1"/>
</dbReference>
<keyword evidence="14" id="KW-0067">ATP-binding</keyword>
<dbReference type="EC" id="2.7.13.3" evidence="3"/>
<keyword evidence="6 11" id="KW-0812">Transmembrane</keyword>
<evidence type="ECO:0000256" key="11">
    <source>
        <dbReference type="SAM" id="Phobius"/>
    </source>
</evidence>
<dbReference type="SUPFAM" id="SSF55874">
    <property type="entry name" value="ATPase domain of HSP90 chaperone/DNA topoisomerase II/histidine kinase"/>
    <property type="match status" value="1"/>
</dbReference>
<dbReference type="SMART" id="SM00304">
    <property type="entry name" value="HAMP"/>
    <property type="match status" value="1"/>
</dbReference>
<keyword evidence="15" id="KW-1185">Reference proteome</keyword>
<feature type="transmembrane region" description="Helical" evidence="11">
    <location>
        <begin position="96"/>
        <end position="114"/>
    </location>
</feature>
<dbReference type="InterPro" id="IPR003661">
    <property type="entry name" value="HisK_dim/P_dom"/>
</dbReference>
<dbReference type="PROSITE" id="PS50109">
    <property type="entry name" value="HIS_KIN"/>
    <property type="match status" value="1"/>
</dbReference>
<dbReference type="CDD" id="cd00082">
    <property type="entry name" value="HisKA"/>
    <property type="match status" value="1"/>
</dbReference>
<dbReference type="InterPro" id="IPR004358">
    <property type="entry name" value="Sig_transdc_His_kin-like_C"/>
</dbReference>
<dbReference type="InterPro" id="IPR036890">
    <property type="entry name" value="HATPase_C_sf"/>
</dbReference>
<evidence type="ECO:0000256" key="3">
    <source>
        <dbReference type="ARBA" id="ARBA00012438"/>
    </source>
</evidence>
<dbReference type="InterPro" id="IPR003594">
    <property type="entry name" value="HATPase_dom"/>
</dbReference>
<dbReference type="EMBL" id="BAABAT010000076">
    <property type="protein sequence ID" value="GAA4263680.1"/>
    <property type="molecule type" value="Genomic_DNA"/>
</dbReference>
<feature type="domain" description="Histidine kinase" evidence="12">
    <location>
        <begin position="176"/>
        <end position="386"/>
    </location>
</feature>
<dbReference type="Pfam" id="PF00672">
    <property type="entry name" value="HAMP"/>
    <property type="match status" value="1"/>
</dbReference>
<accession>A0ABP8DUI8</accession>
<gene>
    <name evidence="14" type="ORF">GCM10022255_110420</name>
</gene>
<evidence type="ECO:0000256" key="4">
    <source>
        <dbReference type="ARBA" id="ARBA00022553"/>
    </source>
</evidence>
<dbReference type="InterPro" id="IPR005467">
    <property type="entry name" value="His_kinase_dom"/>
</dbReference>